<dbReference type="AlphaFoldDB" id="A0A937UTM8"/>
<organism evidence="1 2">
    <name type="scientific">Frankia nepalensis</name>
    <dbReference type="NCBI Taxonomy" id="1836974"/>
    <lineage>
        <taxon>Bacteria</taxon>
        <taxon>Bacillati</taxon>
        <taxon>Actinomycetota</taxon>
        <taxon>Actinomycetes</taxon>
        <taxon>Frankiales</taxon>
        <taxon>Frankiaceae</taxon>
        <taxon>Frankia</taxon>
    </lineage>
</organism>
<gene>
    <name evidence="1" type="ORF">I7412_30560</name>
</gene>
<dbReference type="EMBL" id="JAEACQ010000271">
    <property type="protein sequence ID" value="MBL7631425.1"/>
    <property type="molecule type" value="Genomic_DNA"/>
</dbReference>
<dbReference type="RefSeq" id="WP_203006529.1">
    <property type="nucleotide sequence ID" value="NZ_JADWYU010000093.1"/>
</dbReference>
<accession>A0A937UTM8</accession>
<protein>
    <submittedName>
        <fullName evidence="1">Uncharacterized protein</fullName>
    </submittedName>
</protein>
<dbReference type="Proteomes" id="UP000604475">
    <property type="component" value="Unassembled WGS sequence"/>
</dbReference>
<sequence>MAGYLQQSQLPDCLRQNLKITSQEGTTVDIETGKTLSGLPDVTAAVRFQMRVQAGQRSRVVFCDVIFVFLGRVEARVTLIQLDSVPDPALERGIVRQLRDKLSRQ</sequence>
<evidence type="ECO:0000313" key="2">
    <source>
        <dbReference type="Proteomes" id="UP000604475"/>
    </source>
</evidence>
<proteinExistence type="predicted"/>
<evidence type="ECO:0000313" key="1">
    <source>
        <dbReference type="EMBL" id="MBL7631425.1"/>
    </source>
</evidence>
<reference evidence="1" key="1">
    <citation type="submission" date="2020-12" db="EMBL/GenBank/DDBJ databases">
        <title>Genomic characterization of non-nitrogen-fixing Frankia strains.</title>
        <authorList>
            <person name="Carlos-Shanley C."/>
            <person name="Guerra T."/>
            <person name="Hahn D."/>
        </authorList>
    </citation>
    <scope>NUCLEOTIDE SEQUENCE</scope>
    <source>
        <strain evidence="1">CN6</strain>
    </source>
</reference>
<comment type="caution">
    <text evidence="1">The sequence shown here is derived from an EMBL/GenBank/DDBJ whole genome shotgun (WGS) entry which is preliminary data.</text>
</comment>
<keyword evidence="2" id="KW-1185">Reference proteome</keyword>
<name>A0A937UTM8_9ACTN</name>